<sequence>MNPYVRPPPGVSDNYYDISINKNRSFNGLSGKNQGIYGAKRVASLTSLFGAGEPKRPGDYYIQKLSKSSANLQSGANSAARPGSGESVVSLQSAASDETNSVHSSQFDVSDSRNSSSTSNSIVSLTGSPSNAGHTHSSKAASLASAGSIKAERIEEGENETELGNDTESDTEKINSSLSTITLQNSYADSKSSLTYTSPFHSRSRPTLKASSTSNVSRARPPLRASAKSQPALARSKTKYYSSKEKKERQQLRKKLYDDNDDDDILDNDMDLVFNVPVIRNYGDLYVPKKPKVLSRNELTDQHKTYHINTLTNIKPCPLPGKLKTKTASSLSVNSYEGNNSDADKHLSFDNEGEITQNLSRYYEDRSESYSKLVKLSREQNMMYKLPSYVKSQSSIDDINLISLEKLDILDQTRPINLPPKSSQDKVKHNREVRKVISNFELNSKSITDSRKRISESMIANYQSWVKLMTLSNDPNFDRKIHQDRTNLRKLAWGSLCPESLRFQLFKGILSSPNEWNKYKEAYRTSTQKHMKLSDSIKVNKNIEFERLYNSLLERPFYDALIKSFEETENFDWKSFKNNFRALFNTKSFSETGLLKHDIIFIIPIFLIMFQADHTIEDIYIITELFNAKILNAGFVKQLNNSFNAWSSSANLSSTSIPKQLRSFGDLKEFDGLNFNIFFDILLQLNDKLPLSLSAPSTPVSNSCFQFPMAATESSGSNGEETSNRQTQMFESQTMPSLSIISMFLQLLVMYHTSEKNKEKYNLKVFESFLMTLFTYYHINWNDYNELIKGNKSIKVNNHSDGFYNFDSFMEKWRPVFSSS</sequence>
<feature type="compositionally biased region" description="Polar residues" evidence="1">
    <location>
        <begin position="192"/>
        <end position="201"/>
    </location>
</feature>
<evidence type="ECO:0000313" key="5">
    <source>
        <dbReference type="Proteomes" id="UP000005222"/>
    </source>
</evidence>
<evidence type="ECO:0000256" key="1">
    <source>
        <dbReference type="SAM" id="MobiDB-lite"/>
    </source>
</evidence>
<protein>
    <submittedName>
        <fullName evidence="3">Piso0_004231 protein</fullName>
    </submittedName>
</protein>
<dbReference type="eggNOG" id="ENOG502QR4N">
    <property type="taxonomic scope" value="Eukaryota"/>
</dbReference>
<dbReference type="AlphaFoldDB" id="G8YAY3"/>
<dbReference type="EMBL" id="FO082049">
    <property type="protein sequence ID" value="CCE83647.1"/>
    <property type="molecule type" value="Genomic_DNA"/>
</dbReference>
<gene>
    <name evidence="3" type="primary">Piso0_004231</name>
    <name evidence="3" type="ORF">GNLVRS01_PISO0K12330g</name>
    <name evidence="4" type="ORF">GNLVRS01_PISO0L12331g</name>
</gene>
<feature type="domain" description="SBE2/SBE22 middle" evidence="2">
    <location>
        <begin position="353"/>
        <end position="440"/>
    </location>
</feature>
<dbReference type="InParanoid" id="G8YAY3"/>
<feature type="compositionally biased region" description="Polar residues" evidence="1">
    <location>
        <begin position="87"/>
        <end position="103"/>
    </location>
</feature>
<name>G8YAY3_PICSO</name>
<dbReference type="Pfam" id="PF22874">
    <property type="entry name" value="SBE2_M"/>
    <property type="match status" value="1"/>
</dbReference>
<evidence type="ECO:0000313" key="3">
    <source>
        <dbReference type="EMBL" id="CCE83647.1"/>
    </source>
</evidence>
<feature type="compositionally biased region" description="Basic and acidic residues" evidence="1">
    <location>
        <begin position="242"/>
        <end position="258"/>
    </location>
</feature>
<reference evidence="5" key="2">
    <citation type="journal article" date="2012" name="G3 (Bethesda)">
        <title>Pichia sorbitophila, an interspecies yeast hybrid reveals early steps of genome resolution following polyploidization.</title>
        <authorList>
            <person name="Leh Louis V."/>
            <person name="Despons L."/>
            <person name="Friedrich A."/>
            <person name="Martin T."/>
            <person name="Durrens P."/>
            <person name="Casaregola S."/>
            <person name="Neuveglise C."/>
            <person name="Fairhead C."/>
            <person name="Marck C."/>
            <person name="Cruz J.A."/>
            <person name="Straub M.L."/>
            <person name="Kugler V."/>
            <person name="Sacerdot C."/>
            <person name="Uzunov Z."/>
            <person name="Thierry A."/>
            <person name="Weiss S."/>
            <person name="Bleykasten C."/>
            <person name="De Montigny J."/>
            <person name="Jacques N."/>
            <person name="Jung P."/>
            <person name="Lemaire M."/>
            <person name="Mallet S."/>
            <person name="Morel G."/>
            <person name="Richard G.F."/>
            <person name="Sarkar A."/>
            <person name="Savel G."/>
            <person name="Schacherer J."/>
            <person name="Seret M.L."/>
            <person name="Talla E."/>
            <person name="Samson G."/>
            <person name="Jubin C."/>
            <person name="Poulain J."/>
            <person name="Vacherie B."/>
            <person name="Barbe V."/>
            <person name="Pelletier E."/>
            <person name="Sherman D.J."/>
            <person name="Westhof E."/>
            <person name="Weissenbach J."/>
            <person name="Baret P.V."/>
            <person name="Wincker P."/>
            <person name="Gaillardin C."/>
            <person name="Dujon B."/>
            <person name="Souciet J.L."/>
        </authorList>
    </citation>
    <scope>NUCLEOTIDE SEQUENCE [LARGE SCALE GENOMIC DNA]</scope>
    <source>
        <strain evidence="5">ATCC MYA-4447 / BCRC 22081 / CBS 7064 / NBRC 10061 / NRRL Y-12695</strain>
    </source>
</reference>
<reference evidence="3" key="1">
    <citation type="submission" date="2011-10" db="EMBL/GenBank/DDBJ databases">
        <authorList>
            <person name="Genoscope - CEA"/>
        </authorList>
    </citation>
    <scope>NUCLEOTIDE SEQUENCE</scope>
</reference>
<feature type="region of interest" description="Disordered" evidence="1">
    <location>
        <begin position="73"/>
        <end position="173"/>
    </location>
</feature>
<evidence type="ECO:0000313" key="4">
    <source>
        <dbReference type="EMBL" id="CCE84678.1"/>
    </source>
</evidence>
<feature type="region of interest" description="Disordered" evidence="1">
    <location>
        <begin position="192"/>
        <end position="261"/>
    </location>
</feature>
<dbReference type="HOGENOM" id="CLU_326512_0_0_1"/>
<dbReference type="EMBL" id="FO082048">
    <property type="protein sequence ID" value="CCE84678.1"/>
    <property type="molecule type" value="Genomic_DNA"/>
</dbReference>
<keyword evidence="5" id="KW-1185">Reference proteome</keyword>
<organism evidence="3 5">
    <name type="scientific">Pichia sorbitophila (strain ATCC MYA-4447 / BCRC 22081 / CBS 7064 / NBRC 10061 / NRRL Y-12695)</name>
    <name type="common">Hybrid yeast</name>
    <dbReference type="NCBI Taxonomy" id="559304"/>
    <lineage>
        <taxon>Eukaryota</taxon>
        <taxon>Fungi</taxon>
        <taxon>Dikarya</taxon>
        <taxon>Ascomycota</taxon>
        <taxon>Saccharomycotina</taxon>
        <taxon>Pichiomycetes</taxon>
        <taxon>Debaryomycetaceae</taxon>
        <taxon>Millerozyma</taxon>
    </lineage>
</organism>
<dbReference type="STRING" id="559304.G8YAY3"/>
<feature type="compositionally biased region" description="Low complexity" evidence="1">
    <location>
        <begin position="104"/>
        <end position="128"/>
    </location>
</feature>
<dbReference type="Proteomes" id="UP000005222">
    <property type="component" value="Chromosome K"/>
</dbReference>
<evidence type="ECO:0000259" key="2">
    <source>
        <dbReference type="Pfam" id="PF22874"/>
    </source>
</evidence>
<dbReference type="Proteomes" id="UP000005222">
    <property type="component" value="Chromosome L"/>
</dbReference>
<accession>G8YAY3</accession>
<dbReference type="InterPro" id="IPR053949">
    <property type="entry name" value="SBE2/SBE22_M"/>
</dbReference>
<feature type="compositionally biased region" description="Acidic residues" evidence="1">
    <location>
        <begin position="157"/>
        <end position="169"/>
    </location>
</feature>
<dbReference type="OrthoDB" id="289721at2759"/>
<feature type="compositionally biased region" description="Low complexity" evidence="1">
    <location>
        <begin position="138"/>
        <end position="149"/>
    </location>
</feature>
<proteinExistence type="predicted"/>